<feature type="transmembrane region" description="Helical" evidence="6">
    <location>
        <begin position="275"/>
        <end position="295"/>
    </location>
</feature>
<gene>
    <name evidence="7" type="ORF">JYK00_06915</name>
</gene>
<dbReference type="InterPro" id="IPR005495">
    <property type="entry name" value="LptG/LptF_permease"/>
</dbReference>
<feature type="transmembrane region" description="Helical" evidence="6">
    <location>
        <begin position="7"/>
        <end position="33"/>
    </location>
</feature>
<evidence type="ECO:0000256" key="6">
    <source>
        <dbReference type="SAM" id="Phobius"/>
    </source>
</evidence>
<dbReference type="PANTHER" id="PTHR33529:SF6">
    <property type="entry name" value="YJGP_YJGQ FAMILY PERMEASE"/>
    <property type="match status" value="1"/>
</dbReference>
<evidence type="ECO:0000256" key="1">
    <source>
        <dbReference type="ARBA" id="ARBA00004651"/>
    </source>
</evidence>
<comment type="subcellular location">
    <subcellularLocation>
        <location evidence="1">Cell membrane</location>
        <topology evidence="1">Multi-pass membrane protein</topology>
    </subcellularLocation>
</comment>
<evidence type="ECO:0000313" key="8">
    <source>
        <dbReference type="Proteomes" id="UP000671862"/>
    </source>
</evidence>
<dbReference type="PANTHER" id="PTHR33529">
    <property type="entry name" value="SLR0882 PROTEIN-RELATED"/>
    <property type="match status" value="1"/>
</dbReference>
<keyword evidence="3 6" id="KW-0812">Transmembrane</keyword>
<feature type="transmembrane region" description="Helical" evidence="6">
    <location>
        <begin position="53"/>
        <end position="77"/>
    </location>
</feature>
<sequence>MKTLTKYILKLSITPFLMGLVGFVVFASVELLYQLSDIIVRHRVGIIKLFELIYYNLPYFVSLGIPVGILFSIFWVLSQLYSTKEITALLVHGIPSKTLVIPFFVFAIILGASAFYLNDQIVPKYNQKAVNAISKYVYKKPEITIRENVLTKIDENQYFFARKYDQENGILYNVVLFRNEYNEERIVTARKVVKQNNSWYLLNGRMYITDISGFLKLDMKFSKVKLNLKDDLENLMRFGKSPRDMTGKELKEKIQTFKKLGIDPAPWTVELHGRYANSVGPIIIVILGVPLSLLFGLKSKSWSVILTFIIVVLYQGSGAWLSAMGKESLLDPIFSAWLPNLIFGVLGLVLFLFLDTPIAYKIRELLSKIMLFVIAIAILSTTGFSKTLTIAASEVTYSENLVIAYGNVHILWESNELFSNNATITTLDGKAQKIVASGNIIYKKKEKIYHASYIEYTFDKNLAYAVDVKGTADYQNKKKKVKLYVGGKYVHTFSATSVFHNAYVTTCDLEEPHYKVEALNVYVYENKYIVAENSVLLILGIPFFPYPIYFTSLKGDPPFSFSFSWSPESGFTTRQIYVTHYNDLTLKSVFINDESKSSSSFTITKGTGKNSTKFSLDFDKSELKLLLENFTYKTNWDSKETYYKLLLTPIYYEGKYINDDNWWKKLGVNLSNKDKTIKSLVNSYIKYDKMKDKTYFVNSFRVENIKFSLPFQTNLKISNIRYNTTFSTNGLITKPGTKTWQSNINGSYQFSLYDKKFFKTKFTGNFKNDSFTTKITHEFKLPLVYKFEPFEISTNYTFGMSFLNSITDSYILQLGMHDMYSVGFKYEFSPLKLELKYNYRKNFRDEATDTEYNKLMSIYEINTKYSIFSVTRGWDFINNKVLNDIIKTNTQIPFNNYNFTLKTETSYDNENKKLNPSKVSFSITNKKDRIFYNAKFDYFHNSPTPIKEIIHSLTFQKLKGNVVQSIENGFIKRANFKGYFNTFGYKNTLELNYYQTLKTATPNWNMKYTIAKSKNSFSLSYNKDRKKSWIYEMKIGNTDPSFSLYTKYNPLENRITNLKISVSKKLHCWAMNISGEFSFNNDGKFDMQDITKLSVLFYVIEFDEKFFGWDFKENKPDIGLF</sequence>
<keyword evidence="8" id="KW-1185">Reference proteome</keyword>
<proteinExistence type="predicted"/>
<protein>
    <submittedName>
        <fullName evidence="7">LptF/LptG family permease</fullName>
    </submittedName>
</protein>
<evidence type="ECO:0000256" key="5">
    <source>
        <dbReference type="ARBA" id="ARBA00023136"/>
    </source>
</evidence>
<reference evidence="7 8" key="1">
    <citation type="submission" date="2021-03" db="EMBL/GenBank/DDBJ databases">
        <title>Thermosipho ferrireducens sp.nov., an anaerobic thermophilic iron-reducing bacterium isolated from a deep-sea hydrothermal sulfide deposits.</title>
        <authorList>
            <person name="Zeng X."/>
            <person name="Chen Y."/>
            <person name="Shao Z."/>
        </authorList>
    </citation>
    <scope>NUCLEOTIDE SEQUENCE [LARGE SCALE GENOMIC DNA]</scope>
    <source>
        <strain evidence="7 8">JL129W03</strain>
    </source>
</reference>
<keyword evidence="2" id="KW-1003">Cell membrane</keyword>
<evidence type="ECO:0000256" key="4">
    <source>
        <dbReference type="ARBA" id="ARBA00022989"/>
    </source>
</evidence>
<feature type="transmembrane region" description="Helical" evidence="6">
    <location>
        <begin position="302"/>
        <end position="321"/>
    </location>
</feature>
<organism evidence="7 8">
    <name type="scientific">Thermosipho ferrireducens</name>
    <dbReference type="NCBI Taxonomy" id="2571116"/>
    <lineage>
        <taxon>Bacteria</taxon>
        <taxon>Thermotogati</taxon>
        <taxon>Thermotogota</taxon>
        <taxon>Thermotogae</taxon>
        <taxon>Thermotogales</taxon>
        <taxon>Fervidobacteriaceae</taxon>
        <taxon>Thermosipho</taxon>
    </lineage>
</organism>
<name>A0ABX7S6F6_9BACT</name>
<dbReference type="RefSeq" id="WP_207566188.1">
    <property type="nucleotide sequence ID" value="NZ_CP071446.1"/>
</dbReference>
<dbReference type="Proteomes" id="UP000671862">
    <property type="component" value="Chromosome"/>
</dbReference>
<dbReference type="Pfam" id="PF03739">
    <property type="entry name" value="LptF_LptG"/>
    <property type="match status" value="1"/>
</dbReference>
<feature type="transmembrane region" description="Helical" evidence="6">
    <location>
        <begin position="365"/>
        <end position="384"/>
    </location>
</feature>
<evidence type="ECO:0000256" key="2">
    <source>
        <dbReference type="ARBA" id="ARBA00022475"/>
    </source>
</evidence>
<keyword evidence="4 6" id="KW-1133">Transmembrane helix</keyword>
<feature type="transmembrane region" description="Helical" evidence="6">
    <location>
        <begin position="98"/>
        <end position="117"/>
    </location>
</feature>
<feature type="transmembrane region" description="Helical" evidence="6">
    <location>
        <begin position="333"/>
        <end position="353"/>
    </location>
</feature>
<dbReference type="EMBL" id="CP071446">
    <property type="protein sequence ID" value="QTA37463.1"/>
    <property type="molecule type" value="Genomic_DNA"/>
</dbReference>
<evidence type="ECO:0000313" key="7">
    <source>
        <dbReference type="EMBL" id="QTA37463.1"/>
    </source>
</evidence>
<evidence type="ECO:0000256" key="3">
    <source>
        <dbReference type="ARBA" id="ARBA00022692"/>
    </source>
</evidence>
<keyword evidence="5 6" id="KW-0472">Membrane</keyword>
<accession>A0ABX7S6F6</accession>